<gene>
    <name evidence="2" type="ORF">CNEO2_130098</name>
    <name evidence="1" type="ORF">CNEO_44174</name>
    <name evidence="4" type="ORF">CNEONATNEC25_01413</name>
    <name evidence="3" type="ORF">CQ394_01505</name>
</gene>
<reference evidence="2" key="4">
    <citation type="submission" date="2022-10" db="EMBL/GenBank/DDBJ databases">
        <authorList>
            <person name="Aires J."/>
            <person name="Mesa V."/>
        </authorList>
    </citation>
    <scope>NUCLEOTIDE SEQUENCE</scope>
    <source>
        <strain evidence="2">Clostridium neonatale JD116</strain>
    </source>
</reference>
<evidence type="ECO:0000313" key="4">
    <source>
        <dbReference type="EMBL" id="VCT83816.1"/>
    </source>
</evidence>
<reference evidence="1" key="3">
    <citation type="submission" date="2021-10" db="EMBL/GenBank/DDBJ databases">
        <authorList>
            <person name="Mesa V."/>
        </authorList>
    </citation>
    <scope>NUCLEOTIDE SEQUENCE</scope>
    <source>
        <strain evidence="1">CC3_PB</strain>
    </source>
</reference>
<protein>
    <submittedName>
        <fullName evidence="3">Uncharacterized protein</fullName>
    </submittedName>
</protein>
<dbReference type="Proteomes" id="UP000431451">
    <property type="component" value="Unassembled WGS sequence"/>
</dbReference>
<dbReference type="STRING" id="137838.GCA_001458595_01743"/>
<accession>A0A2A7MH40</accession>
<dbReference type="GeneID" id="68876764"/>
<evidence type="ECO:0000313" key="5">
    <source>
        <dbReference type="Proteomes" id="UP000220840"/>
    </source>
</evidence>
<evidence type="ECO:0000313" key="3">
    <source>
        <dbReference type="EMBL" id="PEG30428.1"/>
    </source>
</evidence>
<dbReference type="Proteomes" id="UP000220840">
    <property type="component" value="Unassembled WGS sequence"/>
</dbReference>
<dbReference type="Proteomes" id="UP001189143">
    <property type="component" value="Unassembled WGS sequence"/>
</dbReference>
<dbReference type="RefSeq" id="WP_058294599.1">
    <property type="nucleotide sequence ID" value="NZ_CAKJVD010000025.1"/>
</dbReference>
<dbReference type="EMBL" id="CAKJVE010000004">
    <property type="protein sequence ID" value="CAG9709410.1"/>
    <property type="molecule type" value="Genomic_DNA"/>
</dbReference>
<keyword evidence="5" id="KW-1185">Reference proteome</keyword>
<evidence type="ECO:0000313" key="6">
    <source>
        <dbReference type="Proteomes" id="UP000431451"/>
    </source>
</evidence>
<dbReference type="EMBL" id="UWJD01000001">
    <property type="protein sequence ID" value="VCT83816.1"/>
    <property type="molecule type" value="Genomic_DNA"/>
</dbReference>
<reference evidence="4 6" key="2">
    <citation type="submission" date="2018-06" db="EMBL/GenBank/DDBJ databases">
        <authorList>
            <consortium name="IHU Genomes"/>
        </authorList>
    </citation>
    <scope>NUCLEOTIDE SEQUENCE [LARGE SCALE GENOMIC DNA]</scope>
    <source>
        <strain evidence="4 6">NEC25</strain>
    </source>
</reference>
<dbReference type="OrthoDB" id="9900353at2"/>
<dbReference type="EMBL" id="CAMTCP010000044">
    <property type="protein sequence ID" value="CAI3543520.1"/>
    <property type="molecule type" value="Genomic_DNA"/>
</dbReference>
<sequence length="109" mass="13430">MKEERFTELDKDDSKRFIPCKQYKWLNDMNAEYSEYKFFLEKLKYNKEVKYIETRDMVYIAASDYIYKDIKFTMIVDLDYESVDFLVEDIEKVEIIRNFIEEIIKDSLL</sequence>
<proteinExistence type="predicted"/>
<organism evidence="3 5">
    <name type="scientific">Clostridium neonatale</name>
    <dbReference type="NCBI Taxonomy" id="137838"/>
    <lineage>
        <taxon>Bacteria</taxon>
        <taxon>Bacillati</taxon>
        <taxon>Bacillota</taxon>
        <taxon>Clostridia</taxon>
        <taxon>Eubacteriales</taxon>
        <taxon>Clostridiaceae</taxon>
        <taxon>Clostridium</taxon>
    </lineage>
</organism>
<name>A0A2A7MH40_9CLOT</name>
<evidence type="ECO:0000313" key="2">
    <source>
        <dbReference type="EMBL" id="CAI3543520.1"/>
    </source>
</evidence>
<dbReference type="Proteomes" id="UP000789738">
    <property type="component" value="Unassembled WGS sequence"/>
</dbReference>
<dbReference type="EMBL" id="PDCJ01000001">
    <property type="protein sequence ID" value="PEG30428.1"/>
    <property type="molecule type" value="Genomic_DNA"/>
</dbReference>
<evidence type="ECO:0000313" key="1">
    <source>
        <dbReference type="EMBL" id="CAG9709410.1"/>
    </source>
</evidence>
<reference evidence="3 5" key="1">
    <citation type="submission" date="2017-10" db="EMBL/GenBank/DDBJ databases">
        <title>Effective Description of Clostridium neonatale sp. nov. linked to necrotizing enterocolitis in neonates and a clarification of species assignable to the genus Clostridium (Prazmowski 1880) emend. Lawson and Rainey 2016.</title>
        <authorList>
            <person name="Bernard K."/>
            <person name="Burdz T."/>
            <person name="Wiebe D."/>
            <person name="Balcewich B."/>
            <person name="Alfa M."/>
            <person name="Bernier A.-M."/>
        </authorList>
    </citation>
    <scope>NUCLEOTIDE SEQUENCE [LARGE SCALE GENOMIC DNA]</scope>
    <source>
        <strain evidence="3 5">LCDC99A005</strain>
    </source>
</reference>
<dbReference type="AlphaFoldDB" id="A0A2A7MH40"/>